<dbReference type="InterPro" id="IPR000182">
    <property type="entry name" value="GNAT_dom"/>
</dbReference>
<dbReference type="RefSeq" id="WP_074261464.1">
    <property type="nucleotide sequence ID" value="NZ_FSRJ01000004.1"/>
</dbReference>
<proteinExistence type="predicted"/>
<organism evidence="2 3">
    <name type="scientific">Agromyces cerinus subsp. cerinus</name>
    <dbReference type="NCBI Taxonomy" id="232089"/>
    <lineage>
        <taxon>Bacteria</taxon>
        <taxon>Bacillati</taxon>
        <taxon>Actinomycetota</taxon>
        <taxon>Actinomycetes</taxon>
        <taxon>Micrococcales</taxon>
        <taxon>Microbacteriaceae</taxon>
        <taxon>Agromyces</taxon>
    </lineage>
</organism>
<dbReference type="STRING" id="232089.SAMN05443544_3384"/>
<dbReference type="Gene3D" id="3.40.630.30">
    <property type="match status" value="1"/>
</dbReference>
<dbReference type="InterPro" id="IPR016181">
    <property type="entry name" value="Acyl_CoA_acyltransferase"/>
</dbReference>
<reference evidence="3" key="1">
    <citation type="submission" date="2016-11" db="EMBL/GenBank/DDBJ databases">
        <authorList>
            <person name="Varghese N."/>
            <person name="Submissions S."/>
        </authorList>
    </citation>
    <scope>NUCLEOTIDE SEQUENCE [LARGE SCALE GENOMIC DNA]</scope>
    <source>
        <strain evidence="3">DSM 8595</strain>
    </source>
</reference>
<gene>
    <name evidence="2" type="ORF">SAMN05443544_3384</name>
</gene>
<dbReference type="Proteomes" id="UP000184699">
    <property type="component" value="Unassembled WGS sequence"/>
</dbReference>
<keyword evidence="3" id="KW-1185">Reference proteome</keyword>
<dbReference type="PROSITE" id="PS51186">
    <property type="entry name" value="GNAT"/>
    <property type="match status" value="1"/>
</dbReference>
<protein>
    <submittedName>
        <fullName evidence="2">Protein N-acetyltransferase, RimJ/RimL family</fullName>
    </submittedName>
</protein>
<keyword evidence="2" id="KW-0808">Transferase</keyword>
<feature type="domain" description="N-acetyltransferase" evidence="1">
    <location>
        <begin position="13"/>
        <end position="178"/>
    </location>
</feature>
<dbReference type="AlphaFoldDB" id="A0A1N6HQ34"/>
<dbReference type="Pfam" id="PF13302">
    <property type="entry name" value="Acetyltransf_3"/>
    <property type="match status" value="1"/>
</dbReference>
<sequence>MILPTPILYTERLRLRPFTDDDADALFELQSDAEVLRYWDSPPWADRASVARFMDGCRRMEEESSGARVAIERSADQSFVGWCTFNSWNPDFRSASLGYCLNRAAWGHGYATEAAHAVLRWAFDTIDLNRVQSETDTRNLASARVLEKLGFVREGTLREDCIVNGDVSDSWVYGLLRRDWTH</sequence>
<dbReference type="InterPro" id="IPR051531">
    <property type="entry name" value="N-acetyltransferase"/>
</dbReference>
<dbReference type="SUPFAM" id="SSF55729">
    <property type="entry name" value="Acyl-CoA N-acyltransferases (Nat)"/>
    <property type="match status" value="1"/>
</dbReference>
<evidence type="ECO:0000259" key="1">
    <source>
        <dbReference type="PROSITE" id="PS51186"/>
    </source>
</evidence>
<evidence type="ECO:0000313" key="3">
    <source>
        <dbReference type="Proteomes" id="UP000184699"/>
    </source>
</evidence>
<accession>A0A1N6HQ34</accession>
<dbReference type="GO" id="GO:0016747">
    <property type="term" value="F:acyltransferase activity, transferring groups other than amino-acyl groups"/>
    <property type="evidence" value="ECO:0007669"/>
    <property type="project" value="InterPro"/>
</dbReference>
<dbReference type="EMBL" id="FSRJ01000004">
    <property type="protein sequence ID" value="SIO21775.1"/>
    <property type="molecule type" value="Genomic_DNA"/>
</dbReference>
<dbReference type="OrthoDB" id="9132139at2"/>
<evidence type="ECO:0000313" key="2">
    <source>
        <dbReference type="EMBL" id="SIO21775.1"/>
    </source>
</evidence>
<name>A0A1N6HQ34_9MICO</name>
<dbReference type="PANTHER" id="PTHR43792">
    <property type="entry name" value="GNAT FAMILY, PUTATIVE (AFU_ORTHOLOGUE AFUA_3G00765)-RELATED-RELATED"/>
    <property type="match status" value="1"/>
</dbReference>